<dbReference type="SUPFAM" id="SSF48619">
    <property type="entry name" value="Phospholipase A2, PLA2"/>
    <property type="match status" value="1"/>
</dbReference>
<gene>
    <name evidence="5" type="ORF">GSOID_T00023763001</name>
</gene>
<feature type="domain" description="VWFA" evidence="4">
    <location>
        <begin position="255"/>
        <end position="438"/>
    </location>
</feature>
<evidence type="ECO:0000259" key="3">
    <source>
        <dbReference type="PROSITE" id="PS50026"/>
    </source>
</evidence>
<dbReference type="Gene3D" id="1.20.90.10">
    <property type="entry name" value="Phospholipase A2 domain"/>
    <property type="match status" value="1"/>
</dbReference>
<evidence type="ECO:0000256" key="2">
    <source>
        <dbReference type="SAM" id="MobiDB-lite"/>
    </source>
</evidence>
<dbReference type="EMBL" id="FN656572">
    <property type="protein sequence ID" value="CBY41677.1"/>
    <property type="molecule type" value="Genomic_DNA"/>
</dbReference>
<proteinExistence type="predicted"/>
<protein>
    <recommendedName>
        <fullName evidence="6">VWFA domain-containing protein</fullName>
    </recommendedName>
</protein>
<dbReference type="InterPro" id="IPR036444">
    <property type="entry name" value="PLipase_A2_dom_sf"/>
</dbReference>
<evidence type="ECO:0000256" key="1">
    <source>
        <dbReference type="PROSITE-ProRule" id="PRU00076"/>
    </source>
</evidence>
<sequence length="490" mass="52848">MGAVSNPTGPPCWWRSTNDPGRALDGLDQQCRNWHRCYKCIRKDSAESCDPDTVEYIANYIPEENKFVCDASENTSCENQACLCDVEVASQMFNGFTAVDNSYVNVYGFDHAASCVSMTNAGKRDLDCCGTFPYRWTFNTDARECCSGVISALGTCSDNGPDVTIEPPTEPPTDPPTDAPTTSTTSTSTTTTTTTTDTDPCEGVTCSNYGNCYVDAYAQPYCICDEGWMGDNCATEVSSYFGAKTKCAENEGRRDLAILVDVSGKTNRRTDVFEFLKRVTQSIDLDKVKLSLTTLGVSDEELIFPAQFSSLAEIETTVESIKWGGDKTKTMLGMSTAARSLDTEDSIADMILVISDGWESGNIEGAMNSASDAASAGITLVAAAVATPSTRTKTQNLLEPELDFLAGLTQNVDGNVFALRPDGIDAAAASFMDLFNALQNCEISNDAAKEAAALYLATKVVISTKEAFNLQSTGSMIDFFGYLPDWAQKF</sequence>
<dbReference type="InterPro" id="IPR000742">
    <property type="entry name" value="EGF"/>
</dbReference>
<dbReference type="PROSITE" id="PS01186">
    <property type="entry name" value="EGF_2"/>
    <property type="match status" value="1"/>
</dbReference>
<comment type="caution">
    <text evidence="1">Lacks conserved residue(s) required for the propagation of feature annotation.</text>
</comment>
<dbReference type="PROSITE" id="PS50026">
    <property type="entry name" value="EGF_3"/>
    <property type="match status" value="1"/>
</dbReference>
<evidence type="ECO:0008006" key="6">
    <source>
        <dbReference type="Google" id="ProtNLM"/>
    </source>
</evidence>
<evidence type="ECO:0000259" key="4">
    <source>
        <dbReference type="PROSITE" id="PS50234"/>
    </source>
</evidence>
<name>E4Z1U9_OIKDI</name>
<dbReference type="CDD" id="cd00198">
    <property type="entry name" value="vWFA"/>
    <property type="match status" value="1"/>
</dbReference>
<dbReference type="InterPro" id="IPR002035">
    <property type="entry name" value="VWF_A"/>
</dbReference>
<organism evidence="5">
    <name type="scientific">Oikopleura dioica</name>
    <name type="common">Tunicate</name>
    <dbReference type="NCBI Taxonomy" id="34765"/>
    <lineage>
        <taxon>Eukaryota</taxon>
        <taxon>Metazoa</taxon>
        <taxon>Chordata</taxon>
        <taxon>Tunicata</taxon>
        <taxon>Appendicularia</taxon>
        <taxon>Copelata</taxon>
        <taxon>Oikopleuridae</taxon>
        <taxon>Oikopleura</taxon>
    </lineage>
</organism>
<keyword evidence="1" id="KW-1015">Disulfide bond</keyword>
<dbReference type="Proteomes" id="UP000011014">
    <property type="component" value="Unassembled WGS sequence"/>
</dbReference>
<reference evidence="5" key="1">
    <citation type="journal article" date="2010" name="Science">
        <title>Plasticity of animal genome architecture unmasked by rapid evolution of a pelagic tunicate.</title>
        <authorList>
            <person name="Denoeud F."/>
            <person name="Henriet S."/>
            <person name="Mungpakdee S."/>
            <person name="Aury J.M."/>
            <person name="Da Silva C."/>
            <person name="Brinkmann H."/>
            <person name="Mikhaleva J."/>
            <person name="Olsen L.C."/>
            <person name="Jubin C."/>
            <person name="Canestro C."/>
            <person name="Bouquet J.M."/>
            <person name="Danks G."/>
            <person name="Poulain J."/>
            <person name="Campsteijn C."/>
            <person name="Adamski M."/>
            <person name="Cross I."/>
            <person name="Yadetie F."/>
            <person name="Muffato M."/>
            <person name="Louis A."/>
            <person name="Butcher S."/>
            <person name="Tsagkogeorga G."/>
            <person name="Konrad A."/>
            <person name="Singh S."/>
            <person name="Jensen M.F."/>
            <person name="Cong E.H."/>
            <person name="Eikeseth-Otteraa H."/>
            <person name="Noel B."/>
            <person name="Anthouard V."/>
            <person name="Porcel B.M."/>
            <person name="Kachouri-Lafond R."/>
            <person name="Nishino A."/>
            <person name="Ugolini M."/>
            <person name="Chourrout P."/>
            <person name="Nishida H."/>
            <person name="Aasland R."/>
            <person name="Huzurbazar S."/>
            <person name="Westhof E."/>
            <person name="Delsuc F."/>
            <person name="Lehrach H."/>
            <person name="Reinhardt R."/>
            <person name="Weissenbach J."/>
            <person name="Roy S.W."/>
            <person name="Artiguenave F."/>
            <person name="Postlethwait J.H."/>
            <person name="Manak J.R."/>
            <person name="Thompson E.M."/>
            <person name="Jaillon O."/>
            <person name="Du Pasquier L."/>
            <person name="Boudinot P."/>
            <person name="Liberles D.A."/>
            <person name="Volff J.N."/>
            <person name="Philippe H."/>
            <person name="Lenhard B."/>
            <person name="Roest Crollius H."/>
            <person name="Wincker P."/>
            <person name="Chourrout D."/>
        </authorList>
    </citation>
    <scope>NUCLEOTIDE SEQUENCE [LARGE SCALE GENOMIC DNA]</scope>
</reference>
<dbReference type="InterPro" id="IPR036465">
    <property type="entry name" value="vWFA_dom_sf"/>
</dbReference>
<keyword evidence="1" id="KW-0245">EGF-like domain</keyword>
<dbReference type="Gene3D" id="3.40.50.410">
    <property type="entry name" value="von Willebrand factor, type A domain"/>
    <property type="match status" value="1"/>
</dbReference>
<dbReference type="Gene3D" id="2.10.25.10">
    <property type="entry name" value="Laminin"/>
    <property type="match status" value="1"/>
</dbReference>
<dbReference type="GO" id="GO:0006644">
    <property type="term" value="P:phospholipid metabolic process"/>
    <property type="evidence" value="ECO:0007669"/>
    <property type="project" value="InterPro"/>
</dbReference>
<dbReference type="GO" id="GO:0050482">
    <property type="term" value="P:arachidonate secretion"/>
    <property type="evidence" value="ECO:0007669"/>
    <property type="project" value="InterPro"/>
</dbReference>
<feature type="disulfide bond" evidence="1">
    <location>
        <begin position="224"/>
        <end position="233"/>
    </location>
</feature>
<dbReference type="AlphaFoldDB" id="E4Z1U9"/>
<evidence type="ECO:0000313" key="5">
    <source>
        <dbReference type="EMBL" id="CBY41677.1"/>
    </source>
</evidence>
<dbReference type="PROSITE" id="PS50234">
    <property type="entry name" value="VWFA"/>
    <property type="match status" value="1"/>
</dbReference>
<feature type="domain" description="EGF-like" evidence="3">
    <location>
        <begin position="197"/>
        <end position="234"/>
    </location>
</feature>
<dbReference type="SUPFAM" id="SSF53300">
    <property type="entry name" value="vWA-like"/>
    <property type="match status" value="1"/>
</dbReference>
<feature type="region of interest" description="Disordered" evidence="2">
    <location>
        <begin position="158"/>
        <end position="196"/>
    </location>
</feature>
<dbReference type="SUPFAM" id="SSF57196">
    <property type="entry name" value="EGF/Laminin"/>
    <property type="match status" value="1"/>
</dbReference>
<dbReference type="SMART" id="SM00327">
    <property type="entry name" value="VWA"/>
    <property type="match status" value="1"/>
</dbReference>
<dbReference type="GO" id="GO:0004623">
    <property type="term" value="F:phospholipase A2 activity"/>
    <property type="evidence" value="ECO:0007669"/>
    <property type="project" value="InterPro"/>
</dbReference>
<feature type="compositionally biased region" description="Low complexity" evidence="2">
    <location>
        <begin position="179"/>
        <end position="196"/>
    </location>
</feature>
<feature type="compositionally biased region" description="Pro residues" evidence="2">
    <location>
        <begin position="168"/>
        <end position="178"/>
    </location>
</feature>
<accession>E4Z1U9</accession>
<dbReference type="PROSITE" id="PS00022">
    <property type="entry name" value="EGF_1"/>
    <property type="match status" value="1"/>
</dbReference>